<dbReference type="EMBL" id="BMAT01005566">
    <property type="protein sequence ID" value="GFR96054.1"/>
    <property type="molecule type" value="Genomic_DNA"/>
</dbReference>
<evidence type="ECO:0000313" key="2">
    <source>
        <dbReference type="EMBL" id="GFR96054.1"/>
    </source>
</evidence>
<reference evidence="2 3" key="1">
    <citation type="journal article" date="2021" name="Elife">
        <title>Chloroplast acquisition without the gene transfer in kleptoplastic sea slugs, Plakobranchus ocellatus.</title>
        <authorList>
            <person name="Maeda T."/>
            <person name="Takahashi S."/>
            <person name="Yoshida T."/>
            <person name="Shimamura S."/>
            <person name="Takaki Y."/>
            <person name="Nagai Y."/>
            <person name="Toyoda A."/>
            <person name="Suzuki Y."/>
            <person name="Arimoto A."/>
            <person name="Ishii H."/>
            <person name="Satoh N."/>
            <person name="Nishiyama T."/>
            <person name="Hasebe M."/>
            <person name="Maruyama T."/>
            <person name="Minagawa J."/>
            <person name="Obokata J."/>
            <person name="Shigenobu S."/>
        </authorList>
    </citation>
    <scope>NUCLEOTIDE SEQUENCE [LARGE SCALE GENOMIC DNA]</scope>
</reference>
<protein>
    <submittedName>
        <fullName evidence="2">Uncharacterized protein</fullName>
    </submittedName>
</protein>
<feature type="region of interest" description="Disordered" evidence="1">
    <location>
        <begin position="37"/>
        <end position="72"/>
    </location>
</feature>
<dbReference type="Proteomes" id="UP000762676">
    <property type="component" value="Unassembled WGS sequence"/>
</dbReference>
<comment type="caution">
    <text evidence="2">The sequence shown here is derived from an EMBL/GenBank/DDBJ whole genome shotgun (WGS) entry which is preliminary data.</text>
</comment>
<evidence type="ECO:0000313" key="3">
    <source>
        <dbReference type="Proteomes" id="UP000762676"/>
    </source>
</evidence>
<keyword evidence="3" id="KW-1185">Reference proteome</keyword>
<evidence type="ECO:0000256" key="1">
    <source>
        <dbReference type="SAM" id="MobiDB-lite"/>
    </source>
</evidence>
<sequence>MLPCFWGVLSTADDDADAVEGKHEQVVDVVPDHANCLGPHQLTARNKPDQGHTPSIYSSKPALPPLPAERHL</sequence>
<proteinExistence type="predicted"/>
<gene>
    <name evidence="2" type="ORF">ElyMa_002710600</name>
</gene>
<name>A0AAV4HEN5_9GAST</name>
<dbReference type="AlphaFoldDB" id="A0AAV4HEN5"/>
<feature type="compositionally biased region" description="Pro residues" evidence="1">
    <location>
        <begin position="62"/>
        <end position="72"/>
    </location>
</feature>
<organism evidence="2 3">
    <name type="scientific">Elysia marginata</name>
    <dbReference type="NCBI Taxonomy" id="1093978"/>
    <lineage>
        <taxon>Eukaryota</taxon>
        <taxon>Metazoa</taxon>
        <taxon>Spiralia</taxon>
        <taxon>Lophotrochozoa</taxon>
        <taxon>Mollusca</taxon>
        <taxon>Gastropoda</taxon>
        <taxon>Heterobranchia</taxon>
        <taxon>Euthyneura</taxon>
        <taxon>Panpulmonata</taxon>
        <taxon>Sacoglossa</taxon>
        <taxon>Placobranchoidea</taxon>
        <taxon>Plakobranchidae</taxon>
        <taxon>Elysia</taxon>
    </lineage>
</organism>
<accession>A0AAV4HEN5</accession>